<comment type="similarity">
    <text evidence="4 19">Belongs to the CDP-alcohol phosphatidyltransferase class-I family.</text>
</comment>
<evidence type="ECO:0000313" key="22">
    <source>
        <dbReference type="Proteomes" id="UP000608154"/>
    </source>
</evidence>
<keyword evidence="22" id="KW-1185">Reference proteome</keyword>
<dbReference type="InterPro" id="IPR043130">
    <property type="entry name" value="CDP-OH_PTrfase_TM_dom"/>
</dbReference>
<evidence type="ECO:0000256" key="18">
    <source>
        <dbReference type="ARBA" id="ARBA00033321"/>
    </source>
</evidence>
<comment type="subcellular location">
    <subcellularLocation>
        <location evidence="3 19">Cell inner membrane</location>
        <topology evidence="3 19">Multi-pass membrane protein</topology>
    </subcellularLocation>
</comment>
<feature type="transmembrane region" description="Helical" evidence="20">
    <location>
        <begin position="48"/>
        <end position="65"/>
    </location>
</feature>
<evidence type="ECO:0000256" key="16">
    <source>
        <dbReference type="ARBA" id="ARBA00023211"/>
    </source>
</evidence>
<keyword evidence="13 19" id="KW-0443">Lipid metabolism</keyword>
<evidence type="ECO:0000256" key="3">
    <source>
        <dbReference type="ARBA" id="ARBA00004429"/>
    </source>
</evidence>
<dbReference type="AlphaFoldDB" id="A0A916TVH8"/>
<evidence type="ECO:0000256" key="2">
    <source>
        <dbReference type="ARBA" id="ARBA00001936"/>
    </source>
</evidence>
<keyword evidence="9 19" id="KW-0997">Cell inner membrane</keyword>
<reference evidence="21" key="2">
    <citation type="submission" date="2020-09" db="EMBL/GenBank/DDBJ databases">
        <authorList>
            <person name="Sun Q."/>
            <person name="Zhou Y."/>
        </authorList>
    </citation>
    <scope>NUCLEOTIDE SEQUENCE</scope>
    <source>
        <strain evidence="21">CGMCC 1.15095</strain>
    </source>
</reference>
<comment type="catalytic activity">
    <reaction evidence="1 19">
        <text>a CDP-1,2-diacyl-sn-glycerol + choline = a 1,2-diacyl-sn-glycero-3-phosphocholine + CMP + H(+)</text>
        <dbReference type="Rhea" id="RHEA:14597"/>
        <dbReference type="ChEBI" id="CHEBI:15354"/>
        <dbReference type="ChEBI" id="CHEBI:15378"/>
        <dbReference type="ChEBI" id="CHEBI:57643"/>
        <dbReference type="ChEBI" id="CHEBI:58332"/>
        <dbReference type="ChEBI" id="CHEBI:60377"/>
        <dbReference type="EC" id="2.7.8.24"/>
    </reaction>
</comment>
<keyword evidence="8 19" id="KW-0444">Lipid biosynthesis</keyword>
<sequence>MDRMPRDDLEHSRRRILAAWAVHLLTASGALWALLALNALWHDDWREVLFWLFIALVVDAVDGTLARAMQVSDYAPRVDGASLDLVVDYLNYVLVPAMLIWQSQLLPESVALPLSALILISSLYVFVRRDMKTTDGYFRGFPALWNVVAAYLLLIDLHEWVRACVVTLLALASFAPIFVVHPFRTRDFPLAARSLAIGWGLFTFALLLPNLADTARRLTLAGSIGCLTGLALMGVRRSFRPPPVN</sequence>
<evidence type="ECO:0000256" key="4">
    <source>
        <dbReference type="ARBA" id="ARBA00010441"/>
    </source>
</evidence>
<evidence type="ECO:0000256" key="12">
    <source>
        <dbReference type="ARBA" id="ARBA00022989"/>
    </source>
</evidence>
<evidence type="ECO:0000256" key="15">
    <source>
        <dbReference type="ARBA" id="ARBA00023209"/>
    </source>
</evidence>
<evidence type="ECO:0000256" key="5">
    <source>
        <dbReference type="ARBA" id="ARBA00013195"/>
    </source>
</evidence>
<comment type="function">
    <text evidence="19">Condenses choline with CDP-diglyceride to produce phosphatidylcholine and CMP.</text>
</comment>
<organism evidence="21 22">
    <name type="scientific">Novosphingobium endophyticum</name>
    <dbReference type="NCBI Taxonomy" id="1955250"/>
    <lineage>
        <taxon>Bacteria</taxon>
        <taxon>Pseudomonadati</taxon>
        <taxon>Pseudomonadota</taxon>
        <taxon>Alphaproteobacteria</taxon>
        <taxon>Sphingomonadales</taxon>
        <taxon>Sphingomonadaceae</taxon>
        <taxon>Novosphingobium</taxon>
    </lineage>
</organism>
<feature type="transmembrane region" description="Helical" evidence="20">
    <location>
        <begin position="136"/>
        <end position="154"/>
    </location>
</feature>
<gene>
    <name evidence="21" type="primary">pcs</name>
    <name evidence="21" type="ORF">GCM10011494_35160</name>
</gene>
<feature type="transmembrane region" description="Helical" evidence="20">
    <location>
        <begin position="192"/>
        <end position="212"/>
    </location>
</feature>
<evidence type="ECO:0000256" key="9">
    <source>
        <dbReference type="ARBA" id="ARBA00022519"/>
    </source>
</evidence>
<dbReference type="EMBL" id="BMHK01000036">
    <property type="protein sequence ID" value="GGC13248.1"/>
    <property type="molecule type" value="Genomic_DNA"/>
</dbReference>
<evidence type="ECO:0000256" key="13">
    <source>
        <dbReference type="ARBA" id="ARBA00023098"/>
    </source>
</evidence>
<keyword evidence="11 20" id="KW-0812">Transmembrane</keyword>
<evidence type="ECO:0000256" key="8">
    <source>
        <dbReference type="ARBA" id="ARBA00022516"/>
    </source>
</evidence>
<keyword evidence="7 19" id="KW-1003">Cell membrane</keyword>
<dbReference type="PIRSF" id="PIRSF000851">
    <property type="entry name" value="PcS"/>
    <property type="match status" value="1"/>
</dbReference>
<reference evidence="21" key="1">
    <citation type="journal article" date="2014" name="Int. J. Syst. Evol. Microbiol.">
        <title>Complete genome sequence of Corynebacterium casei LMG S-19264T (=DSM 44701T), isolated from a smear-ripened cheese.</title>
        <authorList>
            <consortium name="US DOE Joint Genome Institute (JGI-PGF)"/>
            <person name="Walter F."/>
            <person name="Albersmeier A."/>
            <person name="Kalinowski J."/>
            <person name="Ruckert C."/>
        </authorList>
    </citation>
    <scope>NUCLEOTIDE SEQUENCE</scope>
    <source>
        <strain evidence="21">CGMCC 1.15095</strain>
    </source>
</reference>
<evidence type="ECO:0000256" key="17">
    <source>
        <dbReference type="ARBA" id="ARBA00023264"/>
    </source>
</evidence>
<feature type="transmembrane region" description="Helical" evidence="20">
    <location>
        <begin position="20"/>
        <end position="42"/>
    </location>
</feature>
<dbReference type="InterPro" id="IPR026027">
    <property type="entry name" value="PcS"/>
</dbReference>
<name>A0A916TVH8_9SPHN</name>
<dbReference type="GO" id="GO:0050520">
    <property type="term" value="F:phosphatidylcholine synthase activity"/>
    <property type="evidence" value="ECO:0007669"/>
    <property type="project" value="UniProtKB-EC"/>
</dbReference>
<accession>A0A916TVH8</accession>
<evidence type="ECO:0000256" key="20">
    <source>
        <dbReference type="SAM" id="Phobius"/>
    </source>
</evidence>
<evidence type="ECO:0000256" key="6">
    <source>
        <dbReference type="ARBA" id="ARBA00015623"/>
    </source>
</evidence>
<dbReference type="EC" id="2.7.8.24" evidence="5 19"/>
<dbReference type="Gene3D" id="1.20.120.1760">
    <property type="match status" value="1"/>
</dbReference>
<feature type="transmembrane region" description="Helical" evidence="20">
    <location>
        <begin position="218"/>
        <end position="235"/>
    </location>
</feature>
<evidence type="ECO:0000256" key="10">
    <source>
        <dbReference type="ARBA" id="ARBA00022679"/>
    </source>
</evidence>
<dbReference type="GO" id="GO:0008654">
    <property type="term" value="P:phospholipid biosynthetic process"/>
    <property type="evidence" value="ECO:0007669"/>
    <property type="project" value="UniProtKB-KW"/>
</dbReference>
<keyword evidence="17 19" id="KW-1208">Phospholipid metabolism</keyword>
<protein>
    <recommendedName>
        <fullName evidence="6 19">Phosphatidylcholine synthase</fullName>
        <shortName evidence="19">PC synthase</shortName>
        <shortName evidence="19">PCS</shortName>
        <ecNumber evidence="5 19">2.7.8.24</ecNumber>
    </recommendedName>
    <alternativeName>
        <fullName evidence="18 19">CDP-diglyceride-choline O-phosphatidyltransferase</fullName>
    </alternativeName>
</protein>
<keyword evidence="12 20" id="KW-1133">Transmembrane helix</keyword>
<evidence type="ECO:0000256" key="11">
    <source>
        <dbReference type="ARBA" id="ARBA00022692"/>
    </source>
</evidence>
<evidence type="ECO:0000256" key="1">
    <source>
        <dbReference type="ARBA" id="ARBA00000958"/>
    </source>
</evidence>
<keyword evidence="16 19" id="KW-0464">Manganese</keyword>
<proteinExistence type="inferred from homology"/>
<dbReference type="Proteomes" id="UP000608154">
    <property type="component" value="Unassembled WGS sequence"/>
</dbReference>
<evidence type="ECO:0000256" key="19">
    <source>
        <dbReference type="PIRNR" id="PIRNR000851"/>
    </source>
</evidence>
<feature type="transmembrane region" description="Helical" evidence="20">
    <location>
        <begin position="160"/>
        <end position="180"/>
    </location>
</feature>
<evidence type="ECO:0000256" key="14">
    <source>
        <dbReference type="ARBA" id="ARBA00023136"/>
    </source>
</evidence>
<comment type="caution">
    <text evidence="21">The sequence shown here is derived from an EMBL/GenBank/DDBJ whole genome shotgun (WGS) entry which is preliminary data.</text>
</comment>
<evidence type="ECO:0000313" key="21">
    <source>
        <dbReference type="EMBL" id="GGC13248.1"/>
    </source>
</evidence>
<feature type="transmembrane region" description="Helical" evidence="20">
    <location>
        <begin position="110"/>
        <end position="127"/>
    </location>
</feature>
<keyword evidence="10 19" id="KW-0808">Transferase</keyword>
<comment type="cofactor">
    <cofactor evidence="2 19">
        <name>Mn(2+)</name>
        <dbReference type="ChEBI" id="CHEBI:29035"/>
    </cofactor>
</comment>
<evidence type="ECO:0000256" key="7">
    <source>
        <dbReference type="ARBA" id="ARBA00022475"/>
    </source>
</evidence>
<keyword evidence="15 19" id="KW-0594">Phospholipid biosynthesis</keyword>
<keyword evidence="14 19" id="KW-0472">Membrane</keyword>
<dbReference type="GO" id="GO:0005886">
    <property type="term" value="C:plasma membrane"/>
    <property type="evidence" value="ECO:0007669"/>
    <property type="project" value="UniProtKB-SubCell"/>
</dbReference>